<keyword evidence="4" id="KW-1185">Reference proteome</keyword>
<evidence type="ECO:0000313" key="3">
    <source>
        <dbReference type="EMBL" id="RBR18953.1"/>
    </source>
</evidence>
<dbReference type="Proteomes" id="UP000253153">
    <property type="component" value="Unassembled WGS sequence"/>
</dbReference>
<dbReference type="OrthoDB" id="1896086at2759"/>
<reference evidence="3 4" key="1">
    <citation type="submission" date="2018-06" db="EMBL/GenBank/DDBJ databases">
        <title>Fusarium incarnatum-equiseti species complex species 28.</title>
        <authorList>
            <person name="Gardiner D.M."/>
        </authorList>
    </citation>
    <scope>NUCLEOTIDE SEQUENCE [LARGE SCALE GENOMIC DNA]</scope>
    <source>
        <strain evidence="3 4">FIESC_28</strain>
    </source>
</reference>
<protein>
    <recommendedName>
        <fullName evidence="5">LysM domain-containing protein</fullName>
    </recommendedName>
</protein>
<dbReference type="GeneID" id="41995216"/>
<feature type="signal peptide" evidence="2">
    <location>
        <begin position="1"/>
        <end position="21"/>
    </location>
</feature>
<evidence type="ECO:0000313" key="4">
    <source>
        <dbReference type="Proteomes" id="UP000253153"/>
    </source>
</evidence>
<name>A0A366RPC5_9HYPO</name>
<feature type="region of interest" description="Disordered" evidence="1">
    <location>
        <begin position="195"/>
        <end position="245"/>
    </location>
</feature>
<feature type="region of interest" description="Disordered" evidence="1">
    <location>
        <begin position="129"/>
        <end position="177"/>
    </location>
</feature>
<keyword evidence="2" id="KW-0732">Signal</keyword>
<evidence type="ECO:0000256" key="2">
    <source>
        <dbReference type="SAM" id="SignalP"/>
    </source>
</evidence>
<sequence length="455" mass="49189">MKTYSAIGFLVAACRVYQASASSNVVKWIPETGQPVDVVLRALDITMDELKALNPYSDLSVAEEGRTYNVPYKEQPLFGSWDIDCTHLLRIPSYPSIAIPHTPTVRGSVPTASDKHFGKPRVSTCKYSIPGTGAIVQPTTTRNEGQEGGSIGPSNNSPTSITPSFPSPSDIYSSYDRPTSCDKKIHATIETFVTSTRSVSEATTLDGKTEDSATTLDQGTSTSMDVRSQSPTDSPTRTKNSGLGSVFEDVKSQLEKDETFFGTVTSTDLTTETMTRSTEASTTVFATEQSKGTSTTDAEGTKDKVYITSTVDIVKKVSLTSPSPGQTALPSPTCEDEKDFQGHANIHEERVRRTAFEWCASPDVAGLMSGDDECVVGVQSDQWDVLYEYSICWASHCVGEPQDRWKPLGDKGPRCKDIFHHSWKACNNGGVGGLVQAGCLNYSIRAGVGKSQGYR</sequence>
<dbReference type="EMBL" id="QKXC01000118">
    <property type="protein sequence ID" value="RBR18953.1"/>
    <property type="molecule type" value="Genomic_DNA"/>
</dbReference>
<evidence type="ECO:0008006" key="5">
    <source>
        <dbReference type="Google" id="ProtNLM"/>
    </source>
</evidence>
<proteinExistence type="predicted"/>
<feature type="compositionally biased region" description="Polar residues" evidence="1">
    <location>
        <begin position="212"/>
        <end position="243"/>
    </location>
</feature>
<evidence type="ECO:0000256" key="1">
    <source>
        <dbReference type="SAM" id="MobiDB-lite"/>
    </source>
</evidence>
<feature type="region of interest" description="Disordered" evidence="1">
    <location>
        <begin position="272"/>
        <end position="298"/>
    </location>
</feature>
<feature type="compositionally biased region" description="Low complexity" evidence="1">
    <location>
        <begin position="153"/>
        <end position="169"/>
    </location>
</feature>
<dbReference type="AlphaFoldDB" id="A0A366RPC5"/>
<comment type="caution">
    <text evidence="3">The sequence shown here is derived from an EMBL/GenBank/DDBJ whole genome shotgun (WGS) entry which is preliminary data.</text>
</comment>
<gene>
    <name evidence="3" type="ORF">FIESC28_05775</name>
</gene>
<organism evidence="3 4">
    <name type="scientific">Fusarium coffeatum</name>
    <dbReference type="NCBI Taxonomy" id="231269"/>
    <lineage>
        <taxon>Eukaryota</taxon>
        <taxon>Fungi</taxon>
        <taxon>Dikarya</taxon>
        <taxon>Ascomycota</taxon>
        <taxon>Pezizomycotina</taxon>
        <taxon>Sordariomycetes</taxon>
        <taxon>Hypocreomycetidae</taxon>
        <taxon>Hypocreales</taxon>
        <taxon>Nectriaceae</taxon>
        <taxon>Fusarium</taxon>
        <taxon>Fusarium incarnatum-equiseti species complex</taxon>
    </lineage>
</organism>
<feature type="chain" id="PRO_5016586543" description="LysM domain-containing protein" evidence="2">
    <location>
        <begin position="22"/>
        <end position="455"/>
    </location>
</feature>
<accession>A0A366RPC5</accession>
<dbReference type="RefSeq" id="XP_031016009.1">
    <property type="nucleotide sequence ID" value="XM_031159920.1"/>
</dbReference>